<sequence length="40" mass="4307">MRKIRNPEPVRAIQAAVRQTSLGQPALDGLLAALRHAATD</sequence>
<keyword evidence="2" id="KW-1185">Reference proteome</keyword>
<evidence type="ECO:0000313" key="2">
    <source>
        <dbReference type="Proteomes" id="UP000614915"/>
    </source>
</evidence>
<protein>
    <submittedName>
        <fullName evidence="1">Uncharacterized protein</fullName>
    </submittedName>
</protein>
<dbReference type="EMBL" id="JADOTX010000001">
    <property type="protein sequence ID" value="MBG6065566.1"/>
    <property type="molecule type" value="Genomic_DNA"/>
</dbReference>
<accession>A0ABS0JF27</accession>
<dbReference type="RefSeq" id="WP_269155061.1">
    <property type="nucleotide sequence ID" value="NZ_JADOTX010000001.1"/>
</dbReference>
<gene>
    <name evidence="1" type="ORF">IW248_001853</name>
</gene>
<proteinExistence type="predicted"/>
<organism evidence="1 2">
    <name type="scientific">Micromonospora ureilytica</name>
    <dbReference type="NCBI Taxonomy" id="709868"/>
    <lineage>
        <taxon>Bacteria</taxon>
        <taxon>Bacillati</taxon>
        <taxon>Actinomycetota</taxon>
        <taxon>Actinomycetes</taxon>
        <taxon>Micromonosporales</taxon>
        <taxon>Micromonosporaceae</taxon>
        <taxon>Micromonospora</taxon>
    </lineage>
</organism>
<reference evidence="1 2" key="1">
    <citation type="submission" date="2020-11" db="EMBL/GenBank/DDBJ databases">
        <title>Sequencing the genomes of 1000 actinobacteria strains.</title>
        <authorList>
            <person name="Klenk H.-P."/>
        </authorList>
    </citation>
    <scope>NUCLEOTIDE SEQUENCE [LARGE SCALE GENOMIC DNA]</scope>
    <source>
        <strain evidence="1 2">DSM 101692</strain>
    </source>
</reference>
<name>A0ABS0JF27_9ACTN</name>
<comment type="caution">
    <text evidence="1">The sequence shown here is derived from an EMBL/GenBank/DDBJ whole genome shotgun (WGS) entry which is preliminary data.</text>
</comment>
<dbReference type="Proteomes" id="UP000614915">
    <property type="component" value="Unassembled WGS sequence"/>
</dbReference>
<evidence type="ECO:0000313" key="1">
    <source>
        <dbReference type="EMBL" id="MBG6065566.1"/>
    </source>
</evidence>